<dbReference type="AlphaFoldDB" id="A0A172UH21"/>
<dbReference type="KEGG" id="madi:A7U43_02555"/>
<dbReference type="EMBL" id="CP015596">
    <property type="protein sequence ID" value="ANE78368.1"/>
    <property type="molecule type" value="Genomic_DNA"/>
</dbReference>
<accession>A0A172UH21</accession>
<evidence type="ECO:0000313" key="1">
    <source>
        <dbReference type="EMBL" id="ANE78368.1"/>
    </source>
</evidence>
<gene>
    <name evidence="1" type="ORF">A7U43_02555</name>
</gene>
<name>A0A172UH21_9MYCO</name>
<protein>
    <submittedName>
        <fullName evidence="1">Uncharacterized protein</fullName>
    </submittedName>
</protein>
<proteinExistence type="predicted"/>
<sequence length="59" mass="6517">MAWTMTELSTTPAIQRAAIQAAPNCVEWREDSVTAVGRQRSPCVDTIIKSPATDRTLDR</sequence>
<keyword evidence="2" id="KW-1185">Reference proteome</keyword>
<reference evidence="1 2" key="1">
    <citation type="submission" date="2016-05" db="EMBL/GenBank/DDBJ databases">
        <title>Complete genome sequence of a phthalic acid esters degrading Mycobacterium sp. YC-RL4.</title>
        <authorList>
            <person name="Ren L."/>
            <person name="Fan S."/>
            <person name="Ruth N."/>
            <person name="Jia Y."/>
            <person name="Wang J."/>
            <person name="Qiao C."/>
        </authorList>
    </citation>
    <scope>NUCLEOTIDE SEQUENCE [LARGE SCALE GENOMIC DNA]</scope>
    <source>
        <strain evidence="1 2">YC-RL4</strain>
    </source>
</reference>
<dbReference type="Proteomes" id="UP000077143">
    <property type="component" value="Chromosome"/>
</dbReference>
<organism evidence="1 2">
    <name type="scientific">Mycobacterium adipatum</name>
    <dbReference type="NCBI Taxonomy" id="1682113"/>
    <lineage>
        <taxon>Bacteria</taxon>
        <taxon>Bacillati</taxon>
        <taxon>Actinomycetota</taxon>
        <taxon>Actinomycetes</taxon>
        <taxon>Mycobacteriales</taxon>
        <taxon>Mycobacteriaceae</taxon>
        <taxon>Mycobacterium</taxon>
    </lineage>
</organism>
<evidence type="ECO:0000313" key="2">
    <source>
        <dbReference type="Proteomes" id="UP000077143"/>
    </source>
</evidence>
<dbReference type="STRING" id="1682113.A7U43_02555"/>